<protein>
    <submittedName>
        <fullName evidence="1">Uncharacterized protein</fullName>
    </submittedName>
</protein>
<dbReference type="OrthoDB" id="2163491at2759"/>
<proteinExistence type="predicted"/>
<accession>A0A1Y2CG30</accession>
<evidence type="ECO:0000313" key="2">
    <source>
        <dbReference type="Proteomes" id="UP000193642"/>
    </source>
</evidence>
<dbReference type="AlphaFoldDB" id="A0A1Y2CG30"/>
<dbReference type="EMBL" id="MCGO01000018">
    <property type="protein sequence ID" value="ORY46023.1"/>
    <property type="molecule type" value="Genomic_DNA"/>
</dbReference>
<organism evidence="1 2">
    <name type="scientific">Rhizoclosmatium globosum</name>
    <dbReference type="NCBI Taxonomy" id="329046"/>
    <lineage>
        <taxon>Eukaryota</taxon>
        <taxon>Fungi</taxon>
        <taxon>Fungi incertae sedis</taxon>
        <taxon>Chytridiomycota</taxon>
        <taxon>Chytridiomycota incertae sedis</taxon>
        <taxon>Chytridiomycetes</taxon>
        <taxon>Chytridiales</taxon>
        <taxon>Chytriomycetaceae</taxon>
        <taxon>Rhizoclosmatium</taxon>
    </lineage>
</organism>
<comment type="caution">
    <text evidence="1">The sequence shown here is derived from an EMBL/GenBank/DDBJ whole genome shotgun (WGS) entry which is preliminary data.</text>
</comment>
<name>A0A1Y2CG30_9FUNG</name>
<keyword evidence="2" id="KW-1185">Reference proteome</keyword>
<gene>
    <name evidence="1" type="ORF">BCR33DRAFT_716032</name>
</gene>
<reference evidence="1 2" key="1">
    <citation type="submission" date="2016-07" db="EMBL/GenBank/DDBJ databases">
        <title>Pervasive Adenine N6-methylation of Active Genes in Fungi.</title>
        <authorList>
            <consortium name="DOE Joint Genome Institute"/>
            <person name="Mondo S.J."/>
            <person name="Dannebaum R.O."/>
            <person name="Kuo R.C."/>
            <person name="Labutti K."/>
            <person name="Haridas S."/>
            <person name="Kuo A."/>
            <person name="Salamov A."/>
            <person name="Ahrendt S.R."/>
            <person name="Lipzen A."/>
            <person name="Sullivan W."/>
            <person name="Andreopoulos W.B."/>
            <person name="Clum A."/>
            <person name="Lindquist E."/>
            <person name="Daum C."/>
            <person name="Ramamoorthy G.K."/>
            <person name="Gryganskyi A."/>
            <person name="Culley D."/>
            <person name="Magnuson J.K."/>
            <person name="James T.Y."/>
            <person name="O'Malley M.A."/>
            <person name="Stajich J.E."/>
            <person name="Spatafora J.W."/>
            <person name="Visel A."/>
            <person name="Grigoriev I.V."/>
        </authorList>
    </citation>
    <scope>NUCLEOTIDE SEQUENCE [LARGE SCALE GENOMIC DNA]</scope>
    <source>
        <strain evidence="1 2">JEL800</strain>
    </source>
</reference>
<evidence type="ECO:0000313" key="1">
    <source>
        <dbReference type="EMBL" id="ORY46023.1"/>
    </source>
</evidence>
<dbReference type="Proteomes" id="UP000193642">
    <property type="component" value="Unassembled WGS sequence"/>
</dbReference>
<dbReference type="STRING" id="329046.A0A1Y2CG30"/>
<sequence>MPQPVLHANSRQELCEYCPYFNSYQSGVYAQDGKCRGFLIDAFASYGDVFTPWAFVSHAGGKAKPKTGAPSNESSDFRLSQQFQLSESQDLEDRSVKSMKLAMDESRPVVVIMGSSFNILGLYLIRACWATKEYYSNPNDQHQPPSRSYHIRYKFLFQWIASEHQSNWFHNVQYPTPIPPPPKFQCPTCCHDSLHVYVTRNVKNSIFLNQQIFPFIVQIFFNLGYCLPNAH</sequence>